<dbReference type="CDD" id="cd24007">
    <property type="entry name" value="ASKHA_NBD_eukNAGK-like"/>
    <property type="match status" value="1"/>
</dbReference>
<evidence type="ECO:0000313" key="2">
    <source>
        <dbReference type="EMBL" id="MBI2677338.1"/>
    </source>
</evidence>
<dbReference type="EMBL" id="JACPNR010000004">
    <property type="protein sequence ID" value="MBI2677338.1"/>
    <property type="molecule type" value="Genomic_DNA"/>
</dbReference>
<protein>
    <recommendedName>
        <fullName evidence="1">ATPase BadF/BadG/BcrA/BcrD type domain-containing protein</fullName>
    </recommendedName>
</protein>
<dbReference type="SUPFAM" id="SSF53067">
    <property type="entry name" value="Actin-like ATPase domain"/>
    <property type="match status" value="2"/>
</dbReference>
<sequence length="311" mass="31904">MPYYVGIDAGGTKTECAVGDDHSTLGRSTAASCKIQKVGEAAARFALHDALVGACAAANVSPQDVSRTVIGAGGASDATIASRLKSIVGELLGGEIEVVGDNTVAMEAAFRSSPGVITIAGTGSIVYGRNERGECARAGGWGPVISDEGSADWIGRRAVAISVRALDTGQTTAINSALMSAWHVATREDIVRMANTYPRPDFAALYPHVLAAADAGDALARDLLMQAGAELAGLAKIVVRKLWPGGHTVRVCVAGGVFTSSALVRQVFSNSLRAERPDIAVSFGHVHPVAGALALARKASAKEAHSAHGIR</sequence>
<dbReference type="InterPro" id="IPR052519">
    <property type="entry name" value="Euk-type_GlcNAc_Kinase"/>
</dbReference>
<dbReference type="PANTHER" id="PTHR43190">
    <property type="entry name" value="N-ACETYL-D-GLUCOSAMINE KINASE"/>
    <property type="match status" value="1"/>
</dbReference>
<accession>A0A932EPA1</accession>
<feature type="domain" description="ATPase BadF/BadG/BcrA/BcrD type" evidence="1">
    <location>
        <begin position="5"/>
        <end position="269"/>
    </location>
</feature>
<name>A0A932EPA1_9BACT</name>
<evidence type="ECO:0000313" key="3">
    <source>
        <dbReference type="Proteomes" id="UP000779809"/>
    </source>
</evidence>
<dbReference type="PANTHER" id="PTHR43190:SF3">
    <property type="entry name" value="N-ACETYL-D-GLUCOSAMINE KINASE"/>
    <property type="match status" value="1"/>
</dbReference>
<dbReference type="Proteomes" id="UP000779809">
    <property type="component" value="Unassembled WGS sequence"/>
</dbReference>
<gene>
    <name evidence="2" type="ORF">HYX28_01000</name>
</gene>
<evidence type="ECO:0000259" key="1">
    <source>
        <dbReference type="Pfam" id="PF01869"/>
    </source>
</evidence>
<organism evidence="2 3">
    <name type="scientific">Candidatus Korobacter versatilis</name>
    <dbReference type="NCBI Taxonomy" id="658062"/>
    <lineage>
        <taxon>Bacteria</taxon>
        <taxon>Pseudomonadati</taxon>
        <taxon>Acidobacteriota</taxon>
        <taxon>Terriglobia</taxon>
        <taxon>Terriglobales</taxon>
        <taxon>Candidatus Korobacteraceae</taxon>
        <taxon>Candidatus Korobacter</taxon>
    </lineage>
</organism>
<dbReference type="Gene3D" id="3.30.420.40">
    <property type="match status" value="2"/>
</dbReference>
<proteinExistence type="predicted"/>
<reference evidence="2" key="1">
    <citation type="submission" date="2020-07" db="EMBL/GenBank/DDBJ databases">
        <title>Huge and variable diversity of episymbiotic CPR bacteria and DPANN archaea in groundwater ecosystems.</title>
        <authorList>
            <person name="He C.Y."/>
            <person name="Keren R."/>
            <person name="Whittaker M."/>
            <person name="Farag I.F."/>
            <person name="Doudna J."/>
            <person name="Cate J.H.D."/>
            <person name="Banfield J.F."/>
        </authorList>
    </citation>
    <scope>NUCLEOTIDE SEQUENCE</scope>
    <source>
        <strain evidence="2">NC_groundwater_580_Pr5_B-0.1um_64_19</strain>
    </source>
</reference>
<dbReference type="Pfam" id="PF01869">
    <property type="entry name" value="BcrAD_BadFG"/>
    <property type="match status" value="1"/>
</dbReference>
<dbReference type="InterPro" id="IPR002731">
    <property type="entry name" value="ATPase_BadF"/>
</dbReference>
<comment type="caution">
    <text evidence="2">The sequence shown here is derived from an EMBL/GenBank/DDBJ whole genome shotgun (WGS) entry which is preliminary data.</text>
</comment>
<dbReference type="AlphaFoldDB" id="A0A932EPA1"/>
<dbReference type="InterPro" id="IPR043129">
    <property type="entry name" value="ATPase_NBD"/>
</dbReference>